<gene>
    <name evidence="2" type="ORF">SAMN02746098_00310</name>
</gene>
<feature type="transmembrane region" description="Helical" evidence="1">
    <location>
        <begin position="7"/>
        <end position="29"/>
    </location>
</feature>
<evidence type="ECO:0000256" key="1">
    <source>
        <dbReference type="SAM" id="Phobius"/>
    </source>
</evidence>
<reference evidence="3" key="1">
    <citation type="submission" date="2016-11" db="EMBL/GenBank/DDBJ databases">
        <authorList>
            <person name="Varghese N."/>
            <person name="Submissions S."/>
        </authorList>
    </citation>
    <scope>NUCLEOTIDE SEQUENCE [LARGE SCALE GENOMIC DNA]</scope>
    <source>
        <strain evidence="3">DSM 15449</strain>
    </source>
</reference>
<dbReference type="RefSeq" id="WP_073027310.1">
    <property type="nucleotide sequence ID" value="NZ_FQXJ01000003.1"/>
</dbReference>
<keyword evidence="1" id="KW-1133">Transmembrane helix</keyword>
<feature type="transmembrane region" description="Helical" evidence="1">
    <location>
        <begin position="113"/>
        <end position="135"/>
    </location>
</feature>
<dbReference type="AlphaFoldDB" id="A0A1M5QNS5"/>
<name>A0A1M5QNS5_9FIRM</name>
<organism evidence="2 3">
    <name type="scientific">Desulfosporosinus lacus DSM 15449</name>
    <dbReference type="NCBI Taxonomy" id="1121420"/>
    <lineage>
        <taxon>Bacteria</taxon>
        <taxon>Bacillati</taxon>
        <taxon>Bacillota</taxon>
        <taxon>Clostridia</taxon>
        <taxon>Eubacteriales</taxon>
        <taxon>Desulfitobacteriaceae</taxon>
        <taxon>Desulfosporosinus</taxon>
    </lineage>
</organism>
<feature type="transmembrane region" description="Helical" evidence="1">
    <location>
        <begin position="56"/>
        <end position="77"/>
    </location>
</feature>
<keyword evidence="1" id="KW-0472">Membrane</keyword>
<sequence>MKDRTYYGLFAGFIAGILQAILNLISYYFNFAQIRILDWMAIIIFGDKPMDSLQTVIALVARIFFAGMLGIVFAHLMKYLNDEHYLLKGWIYGILVMGLLYGVTSLLQVPQLIYTHTYTVISDFVTSSVFGLVLAESLKRLLRERV</sequence>
<protein>
    <submittedName>
        <fullName evidence="2">Uncharacterized protein</fullName>
    </submittedName>
</protein>
<keyword evidence="3" id="KW-1185">Reference proteome</keyword>
<dbReference type="EMBL" id="FQXJ01000003">
    <property type="protein sequence ID" value="SHH15400.1"/>
    <property type="molecule type" value="Genomic_DNA"/>
</dbReference>
<keyword evidence="1" id="KW-0812">Transmembrane</keyword>
<evidence type="ECO:0000313" key="3">
    <source>
        <dbReference type="Proteomes" id="UP000183954"/>
    </source>
</evidence>
<proteinExistence type="predicted"/>
<dbReference type="Proteomes" id="UP000183954">
    <property type="component" value="Unassembled WGS sequence"/>
</dbReference>
<feature type="transmembrane region" description="Helical" evidence="1">
    <location>
        <begin position="89"/>
        <end position="107"/>
    </location>
</feature>
<accession>A0A1M5QNS5</accession>
<evidence type="ECO:0000313" key="2">
    <source>
        <dbReference type="EMBL" id="SHH15400.1"/>
    </source>
</evidence>
<dbReference type="OrthoDB" id="1796762at2"/>